<feature type="domain" description="Histidine kinase/HSP90-like ATPase" evidence="2">
    <location>
        <begin position="32"/>
        <end position="142"/>
    </location>
</feature>
<dbReference type="Gene3D" id="3.30.565.10">
    <property type="entry name" value="Histidine kinase-like ATPase, C-terminal domain"/>
    <property type="match status" value="1"/>
</dbReference>
<dbReference type="RefSeq" id="WP_344283282.1">
    <property type="nucleotide sequence ID" value="NZ_BAAAKV010000073.1"/>
</dbReference>
<organism evidence="3 4">
    <name type="scientific">Streptomyces hebeiensis</name>
    <dbReference type="NCBI Taxonomy" id="229486"/>
    <lineage>
        <taxon>Bacteria</taxon>
        <taxon>Bacillati</taxon>
        <taxon>Actinomycetota</taxon>
        <taxon>Actinomycetes</taxon>
        <taxon>Kitasatosporales</taxon>
        <taxon>Streptomycetaceae</taxon>
        <taxon>Streptomyces</taxon>
    </lineage>
</organism>
<dbReference type="InterPro" id="IPR050267">
    <property type="entry name" value="Anti-sigma-factor_SerPK"/>
</dbReference>
<evidence type="ECO:0000259" key="2">
    <source>
        <dbReference type="Pfam" id="PF13581"/>
    </source>
</evidence>
<dbReference type="Proteomes" id="UP001501371">
    <property type="component" value="Unassembled WGS sequence"/>
</dbReference>
<evidence type="ECO:0000256" key="1">
    <source>
        <dbReference type="ARBA" id="ARBA00022527"/>
    </source>
</evidence>
<dbReference type="PANTHER" id="PTHR35526:SF3">
    <property type="entry name" value="ANTI-SIGMA-F FACTOR RSBW"/>
    <property type="match status" value="1"/>
</dbReference>
<dbReference type="InterPro" id="IPR036890">
    <property type="entry name" value="HATPase_C_sf"/>
</dbReference>
<keyword evidence="1" id="KW-0418">Kinase</keyword>
<dbReference type="EMBL" id="BAAAKV010000073">
    <property type="protein sequence ID" value="GAA1194254.1"/>
    <property type="molecule type" value="Genomic_DNA"/>
</dbReference>
<keyword evidence="1" id="KW-0808">Transferase</keyword>
<protein>
    <recommendedName>
        <fullName evidence="2">Histidine kinase/HSP90-like ATPase domain-containing protein</fullName>
    </recommendedName>
</protein>
<proteinExistence type="predicted"/>
<keyword evidence="1" id="KW-0723">Serine/threonine-protein kinase</keyword>
<comment type="caution">
    <text evidence="3">The sequence shown here is derived from an EMBL/GenBank/DDBJ whole genome shotgun (WGS) entry which is preliminary data.</text>
</comment>
<accession>A0ABP4FSL6</accession>
<evidence type="ECO:0000313" key="4">
    <source>
        <dbReference type="Proteomes" id="UP001501371"/>
    </source>
</evidence>
<sequence>MTLDREEREAHLPEREPLLHVLREDRLNYPPVPSSVALARHRASRLITEWGYPELAWATGLVVSELGTNALLHGCLRDRLFQVAVVLRSACFRIEVSDPRGERLPTLRSAGASECFGRGLPLVVHVTDRWGTHPRTVGKTVYAEFDLKPRSTAAPEAR</sequence>
<gene>
    <name evidence="3" type="ORF">GCM10009654_59200</name>
</gene>
<evidence type="ECO:0000313" key="3">
    <source>
        <dbReference type="EMBL" id="GAA1194254.1"/>
    </source>
</evidence>
<reference evidence="4" key="1">
    <citation type="journal article" date="2019" name="Int. J. Syst. Evol. Microbiol.">
        <title>The Global Catalogue of Microorganisms (GCM) 10K type strain sequencing project: providing services to taxonomists for standard genome sequencing and annotation.</title>
        <authorList>
            <consortium name="The Broad Institute Genomics Platform"/>
            <consortium name="The Broad Institute Genome Sequencing Center for Infectious Disease"/>
            <person name="Wu L."/>
            <person name="Ma J."/>
        </authorList>
    </citation>
    <scope>NUCLEOTIDE SEQUENCE [LARGE SCALE GENOMIC DNA]</scope>
    <source>
        <strain evidence="4">JCM 12696</strain>
    </source>
</reference>
<dbReference type="Pfam" id="PF13581">
    <property type="entry name" value="HATPase_c_2"/>
    <property type="match status" value="1"/>
</dbReference>
<dbReference type="InterPro" id="IPR003594">
    <property type="entry name" value="HATPase_dom"/>
</dbReference>
<dbReference type="PANTHER" id="PTHR35526">
    <property type="entry name" value="ANTI-SIGMA-F FACTOR RSBW-RELATED"/>
    <property type="match status" value="1"/>
</dbReference>
<name>A0ABP4FSL6_9ACTN</name>
<keyword evidence="4" id="KW-1185">Reference proteome</keyword>
<dbReference type="CDD" id="cd16936">
    <property type="entry name" value="HATPase_RsbW-like"/>
    <property type="match status" value="1"/>
</dbReference>